<sequence>MIVTEILLQLPLKSLFRFKCISKGWQSNISDPSFAHTYISKHKSCESLGFLYQRPTHPPKELNFFPFSKEGKKLSDNNPTFIEFLSSSKLHIQDSSEGLLLCTPHNHCKHEEYHLWDPINGLRLKLPKPKYQLIDRTFVIAKLICDLLSSSYKVVCLFSQLASVNLPTNMIHIETYFSNAKEWRVSHHHSASPIGFIFPSEHNYVSLKGVSHWIDLSGNIVVYNPDKDNLRVLKSPILSLQPGGGCHLFSLGLSEDGFLRCSATHRSLIRVWILEDENLNRWSLRYQISIKIPWEFDAYFVPCELFMLQAKIILKACTGEVLCYHLKSGALETIEFQEISGSKLYSFVAPTWPLLAP</sequence>
<dbReference type="EMBL" id="JAUJYN010000008">
    <property type="protein sequence ID" value="KAK1265356.1"/>
    <property type="molecule type" value="Genomic_DNA"/>
</dbReference>
<feature type="domain" description="F-box associated beta-propeller type 1" evidence="2">
    <location>
        <begin position="95"/>
        <end position="215"/>
    </location>
</feature>
<keyword evidence="4" id="KW-1185">Reference proteome</keyword>
<dbReference type="InterPro" id="IPR001810">
    <property type="entry name" value="F-box_dom"/>
</dbReference>
<evidence type="ECO:0000259" key="2">
    <source>
        <dbReference type="Pfam" id="PF07734"/>
    </source>
</evidence>
<gene>
    <name evidence="3" type="ORF">QJS04_geneDACA010642</name>
</gene>
<dbReference type="PANTHER" id="PTHR31672">
    <property type="entry name" value="BNACNNG10540D PROTEIN"/>
    <property type="match status" value="1"/>
</dbReference>
<dbReference type="InterPro" id="IPR036047">
    <property type="entry name" value="F-box-like_dom_sf"/>
</dbReference>
<comment type="caution">
    <text evidence="3">The sequence shown here is derived from an EMBL/GenBank/DDBJ whole genome shotgun (WGS) entry which is preliminary data.</text>
</comment>
<evidence type="ECO:0000259" key="1">
    <source>
        <dbReference type="Pfam" id="PF00646"/>
    </source>
</evidence>
<dbReference type="InterPro" id="IPR006527">
    <property type="entry name" value="F-box-assoc_dom_typ1"/>
</dbReference>
<organism evidence="3 4">
    <name type="scientific">Acorus gramineus</name>
    <name type="common">Dwarf sweet flag</name>
    <dbReference type="NCBI Taxonomy" id="55184"/>
    <lineage>
        <taxon>Eukaryota</taxon>
        <taxon>Viridiplantae</taxon>
        <taxon>Streptophyta</taxon>
        <taxon>Embryophyta</taxon>
        <taxon>Tracheophyta</taxon>
        <taxon>Spermatophyta</taxon>
        <taxon>Magnoliopsida</taxon>
        <taxon>Liliopsida</taxon>
        <taxon>Acoraceae</taxon>
        <taxon>Acorus</taxon>
    </lineage>
</organism>
<dbReference type="SUPFAM" id="SSF81383">
    <property type="entry name" value="F-box domain"/>
    <property type="match status" value="1"/>
</dbReference>
<evidence type="ECO:0000313" key="4">
    <source>
        <dbReference type="Proteomes" id="UP001179952"/>
    </source>
</evidence>
<dbReference type="PANTHER" id="PTHR31672:SF9">
    <property type="entry name" value="F-BOX DOMAIN-CONTAINING PROTEIN"/>
    <property type="match status" value="1"/>
</dbReference>
<accession>A0AAV9AN83</accession>
<reference evidence="3" key="2">
    <citation type="submission" date="2023-06" db="EMBL/GenBank/DDBJ databases">
        <authorList>
            <person name="Ma L."/>
            <person name="Liu K.-W."/>
            <person name="Li Z."/>
            <person name="Hsiao Y.-Y."/>
            <person name="Qi Y."/>
            <person name="Fu T."/>
            <person name="Tang G."/>
            <person name="Zhang D."/>
            <person name="Sun W.-H."/>
            <person name="Liu D.-K."/>
            <person name="Li Y."/>
            <person name="Chen G.-Z."/>
            <person name="Liu X.-D."/>
            <person name="Liao X.-Y."/>
            <person name="Jiang Y.-T."/>
            <person name="Yu X."/>
            <person name="Hao Y."/>
            <person name="Huang J."/>
            <person name="Zhao X.-W."/>
            <person name="Ke S."/>
            <person name="Chen Y.-Y."/>
            <person name="Wu W.-L."/>
            <person name="Hsu J.-L."/>
            <person name="Lin Y.-F."/>
            <person name="Huang M.-D."/>
            <person name="Li C.-Y."/>
            <person name="Huang L."/>
            <person name="Wang Z.-W."/>
            <person name="Zhao X."/>
            <person name="Zhong W.-Y."/>
            <person name="Peng D.-H."/>
            <person name="Ahmad S."/>
            <person name="Lan S."/>
            <person name="Zhang J.-S."/>
            <person name="Tsai W.-C."/>
            <person name="Van De Peer Y."/>
            <person name="Liu Z.-J."/>
        </authorList>
    </citation>
    <scope>NUCLEOTIDE SEQUENCE</scope>
    <source>
        <strain evidence="3">SCP</strain>
        <tissue evidence="3">Leaves</tissue>
    </source>
</reference>
<dbReference type="Pfam" id="PF07734">
    <property type="entry name" value="FBA_1"/>
    <property type="match status" value="1"/>
</dbReference>
<dbReference type="AlphaFoldDB" id="A0AAV9AN83"/>
<dbReference type="Proteomes" id="UP001179952">
    <property type="component" value="Unassembled WGS sequence"/>
</dbReference>
<evidence type="ECO:0000313" key="3">
    <source>
        <dbReference type="EMBL" id="KAK1265356.1"/>
    </source>
</evidence>
<dbReference type="InterPro" id="IPR017451">
    <property type="entry name" value="F-box-assoc_interact_dom"/>
</dbReference>
<proteinExistence type="predicted"/>
<name>A0AAV9AN83_ACOGR</name>
<protein>
    <submittedName>
        <fullName evidence="3">F-box protein</fullName>
    </submittedName>
</protein>
<reference evidence="3" key="1">
    <citation type="journal article" date="2023" name="Nat. Commun.">
        <title>Diploid and tetraploid genomes of Acorus and the evolution of monocots.</title>
        <authorList>
            <person name="Ma L."/>
            <person name="Liu K.W."/>
            <person name="Li Z."/>
            <person name="Hsiao Y.Y."/>
            <person name="Qi Y."/>
            <person name="Fu T."/>
            <person name="Tang G.D."/>
            <person name="Zhang D."/>
            <person name="Sun W.H."/>
            <person name="Liu D.K."/>
            <person name="Li Y."/>
            <person name="Chen G.Z."/>
            <person name="Liu X.D."/>
            <person name="Liao X.Y."/>
            <person name="Jiang Y.T."/>
            <person name="Yu X."/>
            <person name="Hao Y."/>
            <person name="Huang J."/>
            <person name="Zhao X.W."/>
            <person name="Ke S."/>
            <person name="Chen Y.Y."/>
            <person name="Wu W.L."/>
            <person name="Hsu J.L."/>
            <person name="Lin Y.F."/>
            <person name="Huang M.D."/>
            <person name="Li C.Y."/>
            <person name="Huang L."/>
            <person name="Wang Z.W."/>
            <person name="Zhao X."/>
            <person name="Zhong W.Y."/>
            <person name="Peng D.H."/>
            <person name="Ahmad S."/>
            <person name="Lan S."/>
            <person name="Zhang J.S."/>
            <person name="Tsai W.C."/>
            <person name="Van de Peer Y."/>
            <person name="Liu Z.J."/>
        </authorList>
    </citation>
    <scope>NUCLEOTIDE SEQUENCE</scope>
    <source>
        <strain evidence="3">SCP</strain>
    </source>
</reference>
<dbReference type="NCBIfam" id="TIGR01640">
    <property type="entry name" value="F_box_assoc_1"/>
    <property type="match status" value="1"/>
</dbReference>
<feature type="domain" description="F-box" evidence="1">
    <location>
        <begin position="2"/>
        <end position="34"/>
    </location>
</feature>
<dbReference type="Pfam" id="PF00646">
    <property type="entry name" value="F-box"/>
    <property type="match status" value="1"/>
</dbReference>
<dbReference type="InterPro" id="IPR050796">
    <property type="entry name" value="SCF_F-box_component"/>
</dbReference>